<evidence type="ECO:0000313" key="1">
    <source>
        <dbReference type="EMBL" id="CAD6494104.1"/>
    </source>
</evidence>
<protein>
    <submittedName>
        <fullName evidence="1">Uncharacterized protein</fullName>
    </submittedName>
</protein>
<sequence>MKSSEFWGGYEVTVSGPTTKDFVRHTQLVADVKVNGESPYSDAIEVNAGDTVHFDITVKNYERGTSSKNVTVRLILNRNKSPNCEFDTTHEPIETEKNREAHFGFDFVPSHAGTYDLYVVTSGYYNNRFLVVDQHDWYKAFNAEESETPEIRQLSKSAFGLEKFAAGIKTEQSSNYWKSAADKRFESGESYLDVSKWAAVETYYLAAVDYLFCKDYASAVRAFGKAGAVWTEMGRWHVENDPTNLYQLLDLSRASASLFLAGKHDNARLIISDAHSELEKHILTESRGDWKKETAERIGIVGDLLDGVKNGRIDKKQFFRCVTHPMMIRSWIEGNPDIDRGGQIAEAHFWGGCELDFDGGWAVGPLLSDARLAEILCNRVYELVEQITRRVTIERTIYDPCKRDFIEGQLPRMKEWINRYDPCAYWFALSIQNNTDRAMEK</sequence>
<dbReference type="Gene3D" id="2.60.40.10">
    <property type="entry name" value="Immunoglobulins"/>
    <property type="match status" value="1"/>
</dbReference>
<gene>
    <name evidence="1" type="ORF">CHKLHMKO_00625</name>
</gene>
<proteinExistence type="predicted"/>
<comment type="caution">
    <text evidence="1">The sequence shown here is derived from an EMBL/GenBank/DDBJ whole genome shotgun (WGS) entry which is preliminary data.</text>
</comment>
<reference evidence="1" key="1">
    <citation type="submission" date="2020-10" db="EMBL/GenBank/DDBJ databases">
        <authorList>
            <person name="Hahn C.J."/>
            <person name="Laso-Perez R."/>
            <person name="Vulcano F."/>
            <person name="Vaziourakis K.-M."/>
            <person name="Stokke R."/>
            <person name="Steen I.H."/>
            <person name="Teske A."/>
            <person name="Boetius A."/>
            <person name="Liebeke M."/>
            <person name="Amann R."/>
            <person name="Knittel K."/>
        </authorList>
    </citation>
    <scope>NUCLEOTIDE SEQUENCE</scope>
    <source>
        <strain evidence="1">Gfbio:e3339647-f889-4370-9287-4fb5cb688e4c:AG392O15_GoMArc1</strain>
    </source>
</reference>
<evidence type="ECO:0000313" key="2">
    <source>
        <dbReference type="Proteomes" id="UP000610373"/>
    </source>
</evidence>
<dbReference type="InterPro" id="IPR013783">
    <property type="entry name" value="Ig-like_fold"/>
</dbReference>
<name>A0A811T9X0_9EURY</name>
<dbReference type="EMBL" id="CAJHIO010000060">
    <property type="protein sequence ID" value="CAD6494104.1"/>
    <property type="molecule type" value="Genomic_DNA"/>
</dbReference>
<organism evidence="1 2">
    <name type="scientific">Candidatus Argoarchaeum ethanivorans</name>
    <dbReference type="NCBI Taxonomy" id="2608793"/>
    <lineage>
        <taxon>Archaea</taxon>
        <taxon>Methanobacteriati</taxon>
        <taxon>Methanobacteriota</taxon>
        <taxon>Stenosarchaea group</taxon>
        <taxon>Methanomicrobia</taxon>
        <taxon>Methanosarcinales</taxon>
        <taxon>Methanosarcinales incertae sedis</taxon>
        <taxon>GOM Arc I cluster</taxon>
        <taxon>Candidatus Argoarchaeum</taxon>
    </lineage>
</organism>
<dbReference type="Proteomes" id="UP000610373">
    <property type="component" value="Unassembled WGS sequence"/>
</dbReference>
<dbReference type="AlphaFoldDB" id="A0A811T9X0"/>
<accession>A0A811T9X0</accession>